<name>A0A914AXH6_PATMI</name>
<evidence type="ECO:0000313" key="2">
    <source>
        <dbReference type="EnsemblMetazoa" id="XP_038068393.1"/>
    </source>
</evidence>
<dbReference type="EnsemblMetazoa" id="XM_038212465.1">
    <property type="protein sequence ID" value="XP_038068393.1"/>
    <property type="gene ID" value="LOC119737842"/>
</dbReference>
<evidence type="ECO:0000313" key="3">
    <source>
        <dbReference type="Proteomes" id="UP000887568"/>
    </source>
</evidence>
<accession>A0A914AXH6</accession>
<sequence>MGCCFRKRQVEGAAELTERDTAKTGGTSGQVKKSGLQFQEIVDGEVYLPHQHKPDEAVHFGVRLDDVDGQHVLSETVENSLARDAGIHDGDVLVDINGTNIEGRQVQYLLDLLREEVKHRLLLTVKRQLDEDKHVFVWTYFKVVVKENQPEVNILYLTQTDEDVMPWINVDPSQPAEYEWVGPPIGSYDIYIDETTSHYLSLSNNNNRGTVEFVSKHNPLTCTFYKYIFVGPGEPENGIVVVYSLQKYEQSVTVDALTTPEAKANSDADPTIGVTDFPLPKTGTTIPVDPRFWYQKENADNGLFSLQSVEQNGWYVSKSTSGDDATLSKTAQYFKIVPS</sequence>
<dbReference type="SMART" id="SM00228">
    <property type="entry name" value="PDZ"/>
    <property type="match status" value="1"/>
</dbReference>
<dbReference type="GeneID" id="119737842"/>
<feature type="domain" description="PDZ" evidence="1">
    <location>
        <begin position="45"/>
        <end position="128"/>
    </location>
</feature>
<protein>
    <recommendedName>
        <fullName evidence="1">PDZ domain-containing protein</fullName>
    </recommendedName>
</protein>
<dbReference type="OrthoDB" id="10041077at2759"/>
<dbReference type="InterPro" id="IPR041489">
    <property type="entry name" value="PDZ_6"/>
</dbReference>
<evidence type="ECO:0000259" key="1">
    <source>
        <dbReference type="PROSITE" id="PS50106"/>
    </source>
</evidence>
<dbReference type="Gene3D" id="2.30.42.10">
    <property type="match status" value="1"/>
</dbReference>
<dbReference type="PROSITE" id="PS50106">
    <property type="entry name" value="PDZ"/>
    <property type="match status" value="1"/>
</dbReference>
<dbReference type="AlphaFoldDB" id="A0A914AXH6"/>
<dbReference type="RefSeq" id="XP_038068393.1">
    <property type="nucleotide sequence ID" value="XM_038212465.1"/>
</dbReference>
<dbReference type="OMA" id="PPDAHFW"/>
<dbReference type="Proteomes" id="UP000887568">
    <property type="component" value="Unplaced"/>
</dbReference>
<dbReference type="SUPFAM" id="SSF50156">
    <property type="entry name" value="PDZ domain-like"/>
    <property type="match status" value="1"/>
</dbReference>
<dbReference type="InterPro" id="IPR036034">
    <property type="entry name" value="PDZ_sf"/>
</dbReference>
<keyword evidence="3" id="KW-1185">Reference proteome</keyword>
<reference evidence="2" key="1">
    <citation type="submission" date="2022-11" db="UniProtKB">
        <authorList>
            <consortium name="EnsemblMetazoa"/>
        </authorList>
    </citation>
    <scope>IDENTIFICATION</scope>
</reference>
<proteinExistence type="predicted"/>
<dbReference type="InterPro" id="IPR001478">
    <property type="entry name" value="PDZ"/>
</dbReference>
<dbReference type="Pfam" id="PF17820">
    <property type="entry name" value="PDZ_6"/>
    <property type="match status" value="1"/>
</dbReference>
<organism evidence="2 3">
    <name type="scientific">Patiria miniata</name>
    <name type="common">Bat star</name>
    <name type="synonym">Asterina miniata</name>
    <dbReference type="NCBI Taxonomy" id="46514"/>
    <lineage>
        <taxon>Eukaryota</taxon>
        <taxon>Metazoa</taxon>
        <taxon>Echinodermata</taxon>
        <taxon>Eleutherozoa</taxon>
        <taxon>Asterozoa</taxon>
        <taxon>Asteroidea</taxon>
        <taxon>Valvatacea</taxon>
        <taxon>Valvatida</taxon>
        <taxon>Asterinidae</taxon>
        <taxon>Patiria</taxon>
    </lineage>
</organism>